<feature type="compositionally biased region" description="Acidic residues" evidence="1">
    <location>
        <begin position="267"/>
        <end position="284"/>
    </location>
</feature>
<protein>
    <submittedName>
        <fullName evidence="2">Uncharacterized protein</fullName>
    </submittedName>
</protein>
<gene>
    <name evidence="2" type="ORF">VKT23_009275</name>
</gene>
<name>A0ABR1JFY3_9AGAR</name>
<accession>A0ABR1JFY3</accession>
<organism evidence="2 3">
    <name type="scientific">Marasmiellus scandens</name>
    <dbReference type="NCBI Taxonomy" id="2682957"/>
    <lineage>
        <taxon>Eukaryota</taxon>
        <taxon>Fungi</taxon>
        <taxon>Dikarya</taxon>
        <taxon>Basidiomycota</taxon>
        <taxon>Agaricomycotina</taxon>
        <taxon>Agaricomycetes</taxon>
        <taxon>Agaricomycetidae</taxon>
        <taxon>Agaricales</taxon>
        <taxon>Marasmiineae</taxon>
        <taxon>Omphalotaceae</taxon>
        <taxon>Marasmiellus</taxon>
    </lineage>
</organism>
<feature type="region of interest" description="Disordered" evidence="1">
    <location>
        <begin position="1"/>
        <end position="119"/>
    </location>
</feature>
<evidence type="ECO:0000313" key="2">
    <source>
        <dbReference type="EMBL" id="KAK7460555.1"/>
    </source>
</evidence>
<reference evidence="2 3" key="1">
    <citation type="submission" date="2024-01" db="EMBL/GenBank/DDBJ databases">
        <title>A draft genome for the cacao thread blight pathogen Marasmiellus scandens.</title>
        <authorList>
            <person name="Baruah I.K."/>
            <person name="Leung J."/>
            <person name="Bukari Y."/>
            <person name="Amoako-Attah I."/>
            <person name="Meinhardt L.W."/>
            <person name="Bailey B.A."/>
            <person name="Cohen S.P."/>
        </authorList>
    </citation>
    <scope>NUCLEOTIDE SEQUENCE [LARGE SCALE GENOMIC DNA]</scope>
    <source>
        <strain evidence="2 3">GH-19</strain>
    </source>
</reference>
<proteinExistence type="predicted"/>
<evidence type="ECO:0000256" key="1">
    <source>
        <dbReference type="SAM" id="MobiDB-lite"/>
    </source>
</evidence>
<feature type="compositionally biased region" description="Low complexity" evidence="1">
    <location>
        <begin position="242"/>
        <end position="254"/>
    </location>
</feature>
<sequence length="547" mass="61157">MVKTRTYNIRSTPDRGSSPDFPEAIGDLEQAESDAGSNTYQSQEEEIDQLLPSDPVSPPKKKYTKKKRARAGTVGSNGQVDELAAPRENRTVKKPRTASNPPQKKATKQLAKSRKEEEVMNDPRWQKLIIVIPTNEGPNERRTWDNAEDSLDFEELLTIVYEAVGCENVTRKPKLSYKLETAAAKACPTRLGSQADWDGCIEEVVRMQRKKKDSVKVTIHIPDDYLDALKKKKQDKGKGKTGTKSSGKGSSSRKNAATLNLDKLSSDEVDEDDVDAEDGSESDEGSVAKEKRIMKKLVLRYTNCAMCGPGKACKIGKNKKHIPLTMNQLQAWAKALALKMKGVTEAIPPRYEMFDIFHHTLDSDSEEPNIRVQQPQMPTTPNPMTDLTTSLFGAFAAGLASNRVFQMPMPGLPPVTPQTQGQMTGYPEPVTPGLLSKRERRFSPDVPSSDGFDETRANPYPTITEFLAILDTVDSRRELSRYAELFESEDYYYINELTKCPQSFLTGPRIGMTSGNAQFLVDSITRKLKAVDKELKRKQESGEWYFQ</sequence>
<evidence type="ECO:0000313" key="3">
    <source>
        <dbReference type="Proteomes" id="UP001498398"/>
    </source>
</evidence>
<feature type="compositionally biased region" description="Basic residues" evidence="1">
    <location>
        <begin position="230"/>
        <end position="241"/>
    </location>
</feature>
<dbReference type="Proteomes" id="UP001498398">
    <property type="component" value="Unassembled WGS sequence"/>
</dbReference>
<dbReference type="EMBL" id="JBANRG010000015">
    <property type="protein sequence ID" value="KAK7460555.1"/>
    <property type="molecule type" value="Genomic_DNA"/>
</dbReference>
<feature type="compositionally biased region" description="Basic residues" evidence="1">
    <location>
        <begin position="59"/>
        <end position="70"/>
    </location>
</feature>
<comment type="caution">
    <text evidence="2">The sequence shown here is derived from an EMBL/GenBank/DDBJ whole genome shotgun (WGS) entry which is preliminary data.</text>
</comment>
<feature type="compositionally biased region" description="Polar residues" evidence="1">
    <location>
        <begin position="1"/>
        <end position="15"/>
    </location>
</feature>
<feature type="region of interest" description="Disordered" evidence="1">
    <location>
        <begin position="230"/>
        <end position="288"/>
    </location>
</feature>
<keyword evidence="3" id="KW-1185">Reference proteome</keyword>